<dbReference type="Proteomes" id="UP000474777">
    <property type="component" value="Unassembled WGS sequence"/>
</dbReference>
<gene>
    <name evidence="1" type="ORF">GXP69_11345</name>
</gene>
<dbReference type="EMBL" id="JAAGWD010000004">
    <property type="protein sequence ID" value="NEM98291.1"/>
    <property type="molecule type" value="Genomic_DNA"/>
</dbReference>
<keyword evidence="2" id="KW-1185">Reference proteome</keyword>
<reference evidence="1 2" key="1">
    <citation type="submission" date="2020-02" db="EMBL/GenBank/DDBJ databases">
        <authorList>
            <person name="Kim M.K."/>
        </authorList>
    </citation>
    <scope>NUCLEOTIDE SEQUENCE [LARGE SCALE GENOMIC DNA]</scope>
    <source>
        <strain evidence="1 2">BT327</strain>
    </source>
</reference>
<organism evidence="1 2">
    <name type="scientific">Pontibacter burrus</name>
    <dbReference type="NCBI Taxonomy" id="2704466"/>
    <lineage>
        <taxon>Bacteria</taxon>
        <taxon>Pseudomonadati</taxon>
        <taxon>Bacteroidota</taxon>
        <taxon>Cytophagia</taxon>
        <taxon>Cytophagales</taxon>
        <taxon>Hymenobacteraceae</taxon>
        <taxon>Pontibacter</taxon>
    </lineage>
</organism>
<evidence type="ECO:0000313" key="1">
    <source>
        <dbReference type="EMBL" id="NEM98291.1"/>
    </source>
</evidence>
<sequence>MGKRQIRISGVKLQEHEMELLSQPAVQVILRNRVVVTGKLLQTSPETITIQDMRLNKQVLPTNQIQEVIYDIEAAW</sequence>
<dbReference type="RefSeq" id="WP_163915174.1">
    <property type="nucleotide sequence ID" value="NZ_JAAGWD010000004.1"/>
</dbReference>
<evidence type="ECO:0000313" key="2">
    <source>
        <dbReference type="Proteomes" id="UP000474777"/>
    </source>
</evidence>
<dbReference type="AlphaFoldDB" id="A0A6B3LXT9"/>
<protein>
    <submittedName>
        <fullName evidence="1">Uncharacterized protein</fullName>
    </submittedName>
</protein>
<proteinExistence type="predicted"/>
<comment type="caution">
    <text evidence="1">The sequence shown here is derived from an EMBL/GenBank/DDBJ whole genome shotgun (WGS) entry which is preliminary data.</text>
</comment>
<name>A0A6B3LXT9_9BACT</name>
<accession>A0A6B3LXT9</accession>